<sequence length="114" mass="11693">MRLPIAALSSFLFLAGCATTVAPDDAGASRTVEGRIASIDTAPWAYDGNAVIVVATASSDVRVQLPARWNLCQAAAVDVQSLHTGDRVRATGSAGEAGSITVCGDPSHGVRRLD</sequence>
<reference evidence="3" key="1">
    <citation type="journal article" date="2019" name="Int. J. Syst. Evol. Microbiol.">
        <title>The Global Catalogue of Microorganisms (GCM) 10K type strain sequencing project: providing services to taxonomists for standard genome sequencing and annotation.</title>
        <authorList>
            <consortium name="The Broad Institute Genomics Platform"/>
            <consortium name="The Broad Institute Genome Sequencing Center for Infectious Disease"/>
            <person name="Wu L."/>
            <person name="Ma J."/>
        </authorList>
    </citation>
    <scope>NUCLEOTIDE SEQUENCE [LARGE SCALE GENOMIC DNA]</scope>
    <source>
        <strain evidence="3">KCTC 22558</strain>
    </source>
</reference>
<protein>
    <recommendedName>
        <fullName evidence="4">DUF5666 domain-containing protein</fullName>
    </recommendedName>
</protein>
<accession>A0ABQ3C147</accession>
<evidence type="ECO:0000313" key="2">
    <source>
        <dbReference type="EMBL" id="GGZ64140.1"/>
    </source>
</evidence>
<evidence type="ECO:0000256" key="1">
    <source>
        <dbReference type="SAM" id="SignalP"/>
    </source>
</evidence>
<feature type="chain" id="PRO_5047051181" description="DUF5666 domain-containing protein" evidence="1">
    <location>
        <begin position="23"/>
        <end position="114"/>
    </location>
</feature>
<comment type="caution">
    <text evidence="2">The sequence shown here is derived from an EMBL/GenBank/DDBJ whole genome shotgun (WGS) entry which is preliminary data.</text>
</comment>
<evidence type="ECO:0008006" key="4">
    <source>
        <dbReference type="Google" id="ProtNLM"/>
    </source>
</evidence>
<dbReference type="Proteomes" id="UP000643403">
    <property type="component" value="Unassembled WGS sequence"/>
</dbReference>
<proteinExistence type="predicted"/>
<keyword evidence="1" id="KW-0732">Signal</keyword>
<organism evidence="2 3">
    <name type="scientific">Cognatilysobacter xinjiangensis</name>
    <dbReference type="NCBI Taxonomy" id="546892"/>
    <lineage>
        <taxon>Bacteria</taxon>
        <taxon>Pseudomonadati</taxon>
        <taxon>Pseudomonadota</taxon>
        <taxon>Gammaproteobacteria</taxon>
        <taxon>Lysobacterales</taxon>
        <taxon>Lysobacteraceae</taxon>
        <taxon>Cognatilysobacter</taxon>
    </lineage>
</organism>
<dbReference type="RefSeq" id="WP_229790752.1">
    <property type="nucleotide sequence ID" value="NZ_BMXY01000002.1"/>
</dbReference>
<name>A0ABQ3C147_9GAMM</name>
<keyword evidence="3" id="KW-1185">Reference proteome</keyword>
<gene>
    <name evidence="2" type="ORF">GCM10008101_17150</name>
</gene>
<feature type="signal peptide" evidence="1">
    <location>
        <begin position="1"/>
        <end position="22"/>
    </location>
</feature>
<dbReference type="EMBL" id="BMXY01000002">
    <property type="protein sequence ID" value="GGZ64140.1"/>
    <property type="molecule type" value="Genomic_DNA"/>
</dbReference>
<evidence type="ECO:0000313" key="3">
    <source>
        <dbReference type="Proteomes" id="UP000643403"/>
    </source>
</evidence>
<dbReference type="PROSITE" id="PS51257">
    <property type="entry name" value="PROKAR_LIPOPROTEIN"/>
    <property type="match status" value="1"/>
</dbReference>